<organism evidence="1 2">
    <name type="scientific">Zopfia rhizophila CBS 207.26</name>
    <dbReference type="NCBI Taxonomy" id="1314779"/>
    <lineage>
        <taxon>Eukaryota</taxon>
        <taxon>Fungi</taxon>
        <taxon>Dikarya</taxon>
        <taxon>Ascomycota</taxon>
        <taxon>Pezizomycotina</taxon>
        <taxon>Dothideomycetes</taxon>
        <taxon>Dothideomycetes incertae sedis</taxon>
        <taxon>Zopfiaceae</taxon>
        <taxon>Zopfia</taxon>
    </lineage>
</organism>
<protein>
    <recommendedName>
        <fullName evidence="3">Transposase Tc1-like domain-containing protein</fullName>
    </recommendedName>
</protein>
<gene>
    <name evidence="1" type="ORF">K469DRAFT_763258</name>
</gene>
<keyword evidence="2" id="KW-1185">Reference proteome</keyword>
<evidence type="ECO:0000313" key="1">
    <source>
        <dbReference type="EMBL" id="KAF2175826.1"/>
    </source>
</evidence>
<feature type="non-terminal residue" evidence="1">
    <location>
        <position position="1"/>
    </location>
</feature>
<reference evidence="1" key="1">
    <citation type="journal article" date="2020" name="Stud. Mycol.">
        <title>101 Dothideomycetes genomes: a test case for predicting lifestyles and emergence of pathogens.</title>
        <authorList>
            <person name="Haridas S."/>
            <person name="Albert R."/>
            <person name="Binder M."/>
            <person name="Bloem J."/>
            <person name="Labutti K."/>
            <person name="Salamov A."/>
            <person name="Andreopoulos B."/>
            <person name="Baker S."/>
            <person name="Barry K."/>
            <person name="Bills G."/>
            <person name="Bluhm B."/>
            <person name="Cannon C."/>
            <person name="Castanera R."/>
            <person name="Culley D."/>
            <person name="Daum C."/>
            <person name="Ezra D."/>
            <person name="Gonzalez J."/>
            <person name="Henrissat B."/>
            <person name="Kuo A."/>
            <person name="Liang C."/>
            <person name="Lipzen A."/>
            <person name="Lutzoni F."/>
            <person name="Magnuson J."/>
            <person name="Mondo S."/>
            <person name="Nolan M."/>
            <person name="Ohm R."/>
            <person name="Pangilinan J."/>
            <person name="Park H.-J."/>
            <person name="Ramirez L."/>
            <person name="Alfaro M."/>
            <person name="Sun H."/>
            <person name="Tritt A."/>
            <person name="Yoshinaga Y."/>
            <person name="Zwiers L.-H."/>
            <person name="Turgeon B."/>
            <person name="Goodwin S."/>
            <person name="Spatafora J."/>
            <person name="Crous P."/>
            <person name="Grigoriev I."/>
        </authorList>
    </citation>
    <scope>NUCLEOTIDE SEQUENCE</scope>
    <source>
        <strain evidence="1">CBS 207.26</strain>
    </source>
</reference>
<evidence type="ECO:0000313" key="2">
    <source>
        <dbReference type="Proteomes" id="UP000800200"/>
    </source>
</evidence>
<sequence length="105" mass="12077">YGAGWSLRRIASHLEIPYSTVQLCCRQQITPTKPHGRPPILTTPIHQRLVEHATSSHKQCLKPRREVAHKLGINVNKRTLAQAFNKKNYHHRVATKKPLLTPRHI</sequence>
<dbReference type="EMBL" id="ML994723">
    <property type="protein sequence ID" value="KAF2175826.1"/>
    <property type="molecule type" value="Genomic_DNA"/>
</dbReference>
<proteinExistence type="predicted"/>
<name>A0A6A6DDZ1_9PEZI</name>
<evidence type="ECO:0008006" key="3">
    <source>
        <dbReference type="Google" id="ProtNLM"/>
    </source>
</evidence>
<dbReference type="OrthoDB" id="3783684at2759"/>
<dbReference type="AlphaFoldDB" id="A0A6A6DDZ1"/>
<dbReference type="Proteomes" id="UP000800200">
    <property type="component" value="Unassembled WGS sequence"/>
</dbReference>
<accession>A0A6A6DDZ1</accession>